<proteinExistence type="predicted"/>
<organism evidence="1 2">
    <name type="scientific">Scutellospora calospora</name>
    <dbReference type="NCBI Taxonomy" id="85575"/>
    <lineage>
        <taxon>Eukaryota</taxon>
        <taxon>Fungi</taxon>
        <taxon>Fungi incertae sedis</taxon>
        <taxon>Mucoromycota</taxon>
        <taxon>Glomeromycotina</taxon>
        <taxon>Glomeromycetes</taxon>
        <taxon>Diversisporales</taxon>
        <taxon>Gigasporaceae</taxon>
        <taxon>Scutellospora</taxon>
    </lineage>
</organism>
<protein>
    <submittedName>
        <fullName evidence="1">4695_t:CDS:1</fullName>
    </submittedName>
</protein>
<gene>
    <name evidence="1" type="ORF">SCALOS_LOCUS11129</name>
</gene>
<name>A0ACA9PSJ2_9GLOM</name>
<keyword evidence="2" id="KW-1185">Reference proteome</keyword>
<reference evidence="1" key="1">
    <citation type="submission" date="2021-06" db="EMBL/GenBank/DDBJ databases">
        <authorList>
            <person name="Kallberg Y."/>
            <person name="Tangrot J."/>
            <person name="Rosling A."/>
        </authorList>
    </citation>
    <scope>NUCLEOTIDE SEQUENCE</scope>
    <source>
        <strain evidence="1">AU212A</strain>
    </source>
</reference>
<comment type="caution">
    <text evidence="1">The sequence shown here is derived from an EMBL/GenBank/DDBJ whole genome shotgun (WGS) entry which is preliminary data.</text>
</comment>
<accession>A0ACA9PSJ2</accession>
<dbReference type="EMBL" id="CAJVPM010045984">
    <property type="protein sequence ID" value="CAG8717652.1"/>
    <property type="molecule type" value="Genomic_DNA"/>
</dbReference>
<evidence type="ECO:0000313" key="2">
    <source>
        <dbReference type="Proteomes" id="UP000789860"/>
    </source>
</evidence>
<dbReference type="Proteomes" id="UP000789860">
    <property type="component" value="Unassembled WGS sequence"/>
</dbReference>
<evidence type="ECO:0000313" key="1">
    <source>
        <dbReference type="EMBL" id="CAG8717652.1"/>
    </source>
</evidence>
<feature type="non-terminal residue" evidence="1">
    <location>
        <position position="129"/>
    </location>
</feature>
<sequence>DAPITKAFIGVHNPEFEVYSVQIRLDAHFRGLRFFMYYYSMPAAFFFMTLFLFWEIFFSVLAWRSLVTWWQNKMPAVTEPVKIASGSKDEGQDGETTGKDDDLGAWQKVRRSDTIEGGVTTETDSEGEP</sequence>
<feature type="non-terminal residue" evidence="1">
    <location>
        <position position="1"/>
    </location>
</feature>